<gene>
    <name evidence="2" type="ORF">L2772_01450</name>
    <name evidence="3" type="ORF">L2Z99_01435</name>
</gene>
<evidence type="ECO:0000313" key="5">
    <source>
        <dbReference type="Proteomes" id="UP001211566"/>
    </source>
</evidence>
<dbReference type="EMBL" id="JAKHPW010000001">
    <property type="protein sequence ID" value="MCZ3621534.1"/>
    <property type="molecule type" value="Genomic_DNA"/>
</dbReference>
<feature type="transmembrane region" description="Helical" evidence="1">
    <location>
        <begin position="66"/>
        <end position="90"/>
    </location>
</feature>
<evidence type="ECO:0000313" key="3">
    <source>
        <dbReference type="EMBL" id="MCZ9677745.1"/>
    </source>
</evidence>
<evidence type="ECO:0000313" key="2">
    <source>
        <dbReference type="EMBL" id="MCZ3621534.1"/>
    </source>
</evidence>
<accession>A0AAW5WX30</accession>
<dbReference type="EMBL" id="JAKHEY010000001">
    <property type="protein sequence ID" value="MCZ9677745.1"/>
    <property type="molecule type" value="Genomic_DNA"/>
</dbReference>
<evidence type="ECO:0008006" key="6">
    <source>
        <dbReference type="Google" id="ProtNLM"/>
    </source>
</evidence>
<dbReference type="Proteomes" id="UP001211566">
    <property type="component" value="Unassembled WGS sequence"/>
</dbReference>
<keyword evidence="1" id="KW-1133">Transmembrane helix</keyword>
<dbReference type="AlphaFoldDB" id="A0AAW5WX30"/>
<name>A0AAW5WX30_9LACO</name>
<sequence>MPDIFLLKWFMKEVLKRNSKKKPISDYQLVILLDLLLIGLGTIWNITMNIGPILVGSSVQESLIWFFWTEVVIVVGLQFLIILVYIIGFFRKKFYSKNE</sequence>
<reference evidence="2 4" key="2">
    <citation type="submission" date="2022-01" db="EMBL/GenBank/DDBJ databases">
        <title>VMRC isolate genome collection.</title>
        <authorList>
            <person name="France M."/>
            <person name="Rutt L."/>
            <person name="Humphrys M."/>
            <person name="Ravel J."/>
        </authorList>
    </citation>
    <scope>NUCLEOTIDE SEQUENCE [LARGE SCALE GENOMIC DNA]</scope>
    <source>
        <strain evidence="2 4">C0172B4</strain>
    </source>
</reference>
<evidence type="ECO:0000313" key="4">
    <source>
        <dbReference type="Proteomes" id="UP001211420"/>
    </source>
</evidence>
<dbReference type="Proteomes" id="UP001211420">
    <property type="component" value="Unassembled WGS sequence"/>
</dbReference>
<organism evidence="3 5">
    <name type="scientific">Lactobacillus mulieris</name>
    <dbReference type="NCBI Taxonomy" id="2508708"/>
    <lineage>
        <taxon>Bacteria</taxon>
        <taxon>Bacillati</taxon>
        <taxon>Bacillota</taxon>
        <taxon>Bacilli</taxon>
        <taxon>Lactobacillales</taxon>
        <taxon>Lactobacillaceae</taxon>
        <taxon>Lactobacillus</taxon>
    </lineage>
</organism>
<dbReference type="RefSeq" id="WP_269254205.1">
    <property type="nucleotide sequence ID" value="NZ_JAKHEY010000001.1"/>
</dbReference>
<proteinExistence type="predicted"/>
<reference evidence="3" key="1">
    <citation type="submission" date="2022-01" db="EMBL/GenBank/DDBJ databases">
        <title>STING isolate genome collection.</title>
        <authorList>
            <person name="France M."/>
            <person name="Rutt L."/>
            <person name="Humphrys M."/>
            <person name="Ravel J."/>
        </authorList>
    </citation>
    <scope>NUCLEOTIDE SEQUENCE</scope>
    <source>
        <strain evidence="3">C0081E5</strain>
    </source>
</reference>
<evidence type="ECO:0000256" key="1">
    <source>
        <dbReference type="SAM" id="Phobius"/>
    </source>
</evidence>
<feature type="transmembrane region" description="Helical" evidence="1">
    <location>
        <begin position="27"/>
        <end position="46"/>
    </location>
</feature>
<keyword evidence="1" id="KW-0472">Membrane</keyword>
<keyword evidence="1" id="KW-0812">Transmembrane</keyword>
<protein>
    <recommendedName>
        <fullName evidence="6">Group-specific protein</fullName>
    </recommendedName>
</protein>
<comment type="caution">
    <text evidence="3">The sequence shown here is derived from an EMBL/GenBank/DDBJ whole genome shotgun (WGS) entry which is preliminary data.</text>
</comment>
<keyword evidence="4" id="KW-1185">Reference proteome</keyword>